<reference evidence="3 5" key="2">
    <citation type="journal article" date="2016" name="Front. Microbiol.">
        <title>Industrial Acetogenic Biocatalysts: A Comparative Metabolic and Genomic Analysis.</title>
        <authorList>
            <person name="Bengelsdorf F."/>
            <person name="Poehlein A."/>
            <person name="Sonja S."/>
            <person name="Erz C."/>
            <person name="Hummel T."/>
            <person name="Hoffmeister S."/>
            <person name="Daniel R."/>
            <person name="Durre P."/>
        </authorList>
    </citation>
    <scope>NUCLEOTIDE SEQUENCE [LARGE SCALE GENOMIC DNA]</scope>
    <source>
        <strain evidence="3 5">PTA-10522</strain>
    </source>
</reference>
<proteinExistence type="predicted"/>
<name>A0A166TTP1_9CLOT</name>
<evidence type="ECO:0000313" key="2">
    <source>
        <dbReference type="EMBL" id="OAA94074.1"/>
    </source>
</evidence>
<dbReference type="RefSeq" id="WP_242866890.1">
    <property type="nucleotide sequence ID" value="NZ_LITQ01000008.1"/>
</dbReference>
<evidence type="ECO:0000259" key="1">
    <source>
        <dbReference type="Pfam" id="PF14301"/>
    </source>
</evidence>
<dbReference type="Proteomes" id="UP000093694">
    <property type="component" value="Unassembled WGS sequence"/>
</dbReference>
<organism evidence="2 4">
    <name type="scientific">Clostridium coskatii</name>
    <dbReference type="NCBI Taxonomy" id="1705578"/>
    <lineage>
        <taxon>Bacteria</taxon>
        <taxon>Bacillati</taxon>
        <taxon>Bacillota</taxon>
        <taxon>Clostridia</taxon>
        <taxon>Eubacteriales</taxon>
        <taxon>Clostridiaceae</taxon>
        <taxon>Clostridium</taxon>
    </lineage>
</organism>
<dbReference type="EMBL" id="LROR01000032">
    <property type="protein sequence ID" value="OBR96636.1"/>
    <property type="molecule type" value="Genomic_DNA"/>
</dbReference>
<dbReference type="PATRIC" id="fig|1705578.3.peg.3637"/>
<dbReference type="Pfam" id="PF14301">
    <property type="entry name" value="DUF4376"/>
    <property type="match status" value="1"/>
</dbReference>
<keyword evidence="5" id="KW-1185">Reference proteome</keyword>
<dbReference type="EMBL" id="LITQ01000008">
    <property type="protein sequence ID" value="OAA94074.1"/>
    <property type="molecule type" value="Genomic_DNA"/>
</dbReference>
<comment type="caution">
    <text evidence="2">The sequence shown here is derived from an EMBL/GenBank/DDBJ whole genome shotgun (WGS) entry which is preliminary data.</text>
</comment>
<reference evidence="2 4" key="1">
    <citation type="journal article" date="2015" name="Biotechnol. Bioeng.">
        <title>Genome sequence and phenotypic characterization of Caulobacter segnis.</title>
        <authorList>
            <person name="Patel S."/>
            <person name="Fletcher B."/>
            <person name="Scott D.C."/>
            <person name="Ely B."/>
        </authorList>
    </citation>
    <scope>NUCLEOTIDE SEQUENCE [LARGE SCALE GENOMIC DNA]</scope>
    <source>
        <strain evidence="2 4">PS02</strain>
    </source>
</reference>
<gene>
    <name evidence="3" type="ORF">CLCOS_07980</name>
    <name evidence="2" type="ORF">WX73_03644</name>
</gene>
<protein>
    <recommendedName>
        <fullName evidence="1">DUF4376 domain-containing protein</fullName>
    </recommendedName>
</protein>
<evidence type="ECO:0000313" key="4">
    <source>
        <dbReference type="Proteomes" id="UP000077384"/>
    </source>
</evidence>
<dbReference type="Proteomes" id="UP000077384">
    <property type="component" value="Unassembled WGS sequence"/>
</dbReference>
<feature type="domain" description="DUF4376" evidence="1">
    <location>
        <begin position="101"/>
        <end position="212"/>
    </location>
</feature>
<sequence length="229" mass="25853">MQQIGRRIYYDKNTGNVLLNTGEMQGADDALKETTIDEDFQTYKVLSQRNKDSVGVIQLEYGQLNNKFSTCTGYSIDTTKNPIDASAIIFTFTTPDASLQEVKQAKINELSQDCQNKIVEGFTSTAYQNTSKVYDSSLEDQSNITGNALSAVSKVAGVKECQQDKFYYHARGEEFIEWTANECLQLARDFKTFKEQQLIKNKQLQAYVNTLITVEEVQKVTWDTVIPTA</sequence>
<evidence type="ECO:0000313" key="3">
    <source>
        <dbReference type="EMBL" id="OBR96636.1"/>
    </source>
</evidence>
<dbReference type="AlphaFoldDB" id="A0A166TTP1"/>
<dbReference type="InterPro" id="IPR025484">
    <property type="entry name" value="DUF4376"/>
</dbReference>
<accession>A0A166TTP1</accession>
<evidence type="ECO:0000313" key="5">
    <source>
        <dbReference type="Proteomes" id="UP000093694"/>
    </source>
</evidence>